<dbReference type="Proteomes" id="UP000324550">
    <property type="component" value="Unassembled WGS sequence"/>
</dbReference>
<dbReference type="OrthoDB" id="838909at2"/>
<reference evidence="1 2" key="1">
    <citation type="submission" date="2019-08" db="EMBL/GenBank/DDBJ databases">
        <title>Formosa sediminis sp. nov., isolated from marine sediment.</title>
        <authorList>
            <person name="Cao W.R."/>
        </authorList>
    </citation>
    <scope>NUCLEOTIDE SEQUENCE [LARGE SCALE GENOMIC DNA]</scope>
    <source>
        <strain evidence="1 2">1494</strain>
    </source>
</reference>
<dbReference type="InterPro" id="IPR036890">
    <property type="entry name" value="HATPase_C_sf"/>
</dbReference>
<sequence>MKKLSPKQKKYLLKRGRRELRNKKRIRKTRSLRQSTSGLIPQNHSFSFLDLRTPSKFKLEYEYSEDVIGYINKIKALGRSGQHMNIIMDDIVEIGEGAISMLLSVMEELVRAGIVFTGTKPKDKTCKAILEKSGFFKFVNGKVDESNSNSKNTILNTGDNNTPQSELAFEIAKSMETIWEQKGRSPSVYSCVFEMMRNSCDHAFKKDNQIRWHFALSHSDTDNTVKFSFVDNGKGIIKTFTEGILKNFVNLFQDNVDIIETAFKNGIDSRTGLSWRGKGLPTIFDNYSDNHIKNLVVISNNVYIDFDRSIRYKLKNAFSGTYYYWKVDQTCVKECFPIKK</sequence>
<dbReference type="EMBL" id="VSFC01000023">
    <property type="protein sequence ID" value="TYA57361.1"/>
    <property type="molecule type" value="Genomic_DNA"/>
</dbReference>
<protein>
    <submittedName>
        <fullName evidence="1">Uncharacterized protein</fullName>
    </submittedName>
</protein>
<evidence type="ECO:0000313" key="2">
    <source>
        <dbReference type="Proteomes" id="UP000324550"/>
    </source>
</evidence>
<accession>A0A5D0GF04</accession>
<proteinExistence type="predicted"/>
<comment type="caution">
    <text evidence="1">The sequence shown here is derived from an EMBL/GenBank/DDBJ whole genome shotgun (WGS) entry which is preliminary data.</text>
</comment>
<dbReference type="AlphaFoldDB" id="A0A5D0GF04"/>
<organism evidence="1 2">
    <name type="scientific">Formosa maritima</name>
    <dbReference type="NCBI Taxonomy" id="2592046"/>
    <lineage>
        <taxon>Bacteria</taxon>
        <taxon>Pseudomonadati</taxon>
        <taxon>Bacteroidota</taxon>
        <taxon>Flavobacteriia</taxon>
        <taxon>Flavobacteriales</taxon>
        <taxon>Flavobacteriaceae</taxon>
        <taxon>Formosa</taxon>
    </lineage>
</organism>
<dbReference type="RefSeq" id="WP_148454184.1">
    <property type="nucleotide sequence ID" value="NZ_VSFC01000023.1"/>
</dbReference>
<name>A0A5D0GF04_9FLAO</name>
<gene>
    <name evidence="1" type="ORF">FVF61_05500</name>
</gene>
<dbReference type="SUPFAM" id="SSF55874">
    <property type="entry name" value="ATPase domain of HSP90 chaperone/DNA topoisomerase II/histidine kinase"/>
    <property type="match status" value="1"/>
</dbReference>
<keyword evidence="2" id="KW-1185">Reference proteome</keyword>
<evidence type="ECO:0000313" key="1">
    <source>
        <dbReference type="EMBL" id="TYA57361.1"/>
    </source>
</evidence>